<sequence>MEDFRAKRITAFLDLMDGMVKSRIDNMKSSFNKKSEEVDRYFDLLPDFSMVKQTYLHLKANAGIKELKNWVAANLHPGQIDVNIMTKLDRTNYSGSEPLPVEYNDAHAALRGFAKSTLESSVVLSAGMNPRLFSYIEKWDDFYPDESGYIKKRVIIKVSDFRSAMVQGKMLAKKGIWVSEFRIESGLNCGGHAFASQGNLIGPVLEEFKSKRKQLVDGQFEALQSALAAKNKPCPAINPELRITAQGGVGTAEEHSFLLNHYQLDSVGWGTPFMLVPEAVSIDQETLDKLASAREKDLYLSNISPLGVPFNNLRGNTKDEEKFRNVRNQTPGSHCIKQYCTINSEFPGKPVCTASRQYQRDKILDIETTYTEQAAIDKATKEVTEKACICVGLGTSALKANGISTKFEGKGVSVCPGPNMAYFTREASLKEMVGHIYGANDLLERKDRPNVFVKELGIYVDYFNNQLKKLEENDDKAKLNNKKFLRSLKEGIQYYRELFAQNKDSFSNSCHEALQMIETLEEKLTMAEVSYA</sequence>
<dbReference type="OrthoDB" id="9811599at2"/>
<evidence type="ECO:0000313" key="2">
    <source>
        <dbReference type="Proteomes" id="UP000244956"/>
    </source>
</evidence>
<dbReference type="EMBL" id="QEWP01000003">
    <property type="protein sequence ID" value="PWE00549.1"/>
    <property type="molecule type" value="Genomic_DNA"/>
</dbReference>
<name>A0A2U2BBV9_9BACT</name>
<dbReference type="AlphaFoldDB" id="A0A2U2BBV9"/>
<dbReference type="Proteomes" id="UP000244956">
    <property type="component" value="Unassembled WGS sequence"/>
</dbReference>
<keyword evidence="2" id="KW-1185">Reference proteome</keyword>
<protein>
    <submittedName>
        <fullName evidence="1">Uncharacterized protein</fullName>
    </submittedName>
</protein>
<comment type="caution">
    <text evidence="1">The sequence shown here is derived from an EMBL/GenBank/DDBJ whole genome shotgun (WGS) entry which is preliminary data.</text>
</comment>
<reference evidence="1 2" key="1">
    <citation type="submission" date="2018-05" db="EMBL/GenBank/DDBJ databases">
        <title>Marinilabilia rubrum sp. nov., isolated from saltern sediment.</title>
        <authorList>
            <person name="Zhang R."/>
        </authorList>
    </citation>
    <scope>NUCLEOTIDE SEQUENCE [LARGE SCALE GENOMIC DNA]</scope>
    <source>
        <strain evidence="1 2">WTE16</strain>
    </source>
</reference>
<organism evidence="1 2">
    <name type="scientific">Marinilabilia rubra</name>
    <dbReference type="NCBI Taxonomy" id="2162893"/>
    <lineage>
        <taxon>Bacteria</taxon>
        <taxon>Pseudomonadati</taxon>
        <taxon>Bacteroidota</taxon>
        <taxon>Bacteroidia</taxon>
        <taxon>Marinilabiliales</taxon>
        <taxon>Marinilabiliaceae</taxon>
        <taxon>Marinilabilia</taxon>
    </lineage>
</organism>
<accession>A0A2U2BBV9</accession>
<evidence type="ECO:0000313" key="1">
    <source>
        <dbReference type="EMBL" id="PWE00549.1"/>
    </source>
</evidence>
<proteinExistence type="predicted"/>
<gene>
    <name evidence="1" type="ORF">DDZ16_05690</name>
</gene>